<keyword evidence="12" id="KW-0460">Magnesium</keyword>
<dbReference type="PANTHER" id="PTHR45997">
    <property type="entry name" value="DNA LIGASE 4"/>
    <property type="match status" value="1"/>
</dbReference>
<comment type="subcellular location">
    <subcellularLocation>
        <location evidence="2">Nucleus</location>
    </subcellularLocation>
</comment>
<accession>A0A0L0SRT5</accession>
<keyword evidence="8" id="KW-0677">Repeat</keyword>
<reference evidence="22 23" key="1">
    <citation type="submission" date="2009-11" db="EMBL/GenBank/DDBJ databases">
        <title>Annotation of Allomyces macrogynus ATCC 38327.</title>
        <authorList>
            <consortium name="The Broad Institute Genome Sequencing Platform"/>
            <person name="Russ C."/>
            <person name="Cuomo C."/>
            <person name="Burger G."/>
            <person name="Gray M.W."/>
            <person name="Holland P.W.H."/>
            <person name="King N."/>
            <person name="Lang F.B.F."/>
            <person name="Roger A.J."/>
            <person name="Ruiz-Trillo I."/>
            <person name="Young S.K."/>
            <person name="Zeng Q."/>
            <person name="Gargeya S."/>
            <person name="Fitzgerald M."/>
            <person name="Haas B."/>
            <person name="Abouelleil A."/>
            <person name="Alvarado L."/>
            <person name="Arachchi H.M."/>
            <person name="Berlin A."/>
            <person name="Chapman S.B."/>
            <person name="Gearin G."/>
            <person name="Goldberg J."/>
            <person name="Griggs A."/>
            <person name="Gujja S."/>
            <person name="Hansen M."/>
            <person name="Heiman D."/>
            <person name="Howarth C."/>
            <person name="Larimer J."/>
            <person name="Lui A."/>
            <person name="MacDonald P.J.P."/>
            <person name="McCowen C."/>
            <person name="Montmayeur A."/>
            <person name="Murphy C."/>
            <person name="Neiman D."/>
            <person name="Pearson M."/>
            <person name="Priest M."/>
            <person name="Roberts A."/>
            <person name="Saif S."/>
            <person name="Shea T."/>
            <person name="Sisk P."/>
            <person name="Stolte C."/>
            <person name="Sykes S."/>
            <person name="Wortman J."/>
            <person name="Nusbaum C."/>
            <person name="Birren B."/>
        </authorList>
    </citation>
    <scope>NUCLEOTIDE SEQUENCE [LARGE SCALE GENOMIC DNA]</scope>
    <source>
        <strain evidence="22 23">ATCC 38327</strain>
    </source>
</reference>
<feature type="domain" description="BRCT" evidence="21">
    <location>
        <begin position="951"/>
        <end position="1011"/>
    </location>
</feature>
<dbReference type="InterPro" id="IPR029710">
    <property type="entry name" value="LIG4"/>
</dbReference>
<evidence type="ECO:0000259" key="20">
    <source>
        <dbReference type="PROSITE" id="PS50160"/>
    </source>
</evidence>
<dbReference type="GO" id="GO:0003677">
    <property type="term" value="F:DNA binding"/>
    <property type="evidence" value="ECO:0007669"/>
    <property type="project" value="InterPro"/>
</dbReference>
<keyword evidence="15" id="KW-0539">Nucleus</keyword>
<dbReference type="CDD" id="cd07903">
    <property type="entry name" value="Adenylation_DNA_ligase_IV"/>
    <property type="match status" value="1"/>
</dbReference>
<dbReference type="GO" id="GO:0005524">
    <property type="term" value="F:ATP binding"/>
    <property type="evidence" value="ECO:0007669"/>
    <property type="project" value="UniProtKB-KW"/>
</dbReference>
<dbReference type="SMART" id="SM00292">
    <property type="entry name" value="BRCT"/>
    <property type="match status" value="2"/>
</dbReference>
<feature type="domain" description="BRCT" evidence="21">
    <location>
        <begin position="685"/>
        <end position="791"/>
    </location>
</feature>
<gene>
    <name evidence="22" type="ORF">AMAG_10917</name>
</gene>
<keyword evidence="6 22" id="KW-0436">Ligase</keyword>
<dbReference type="Pfam" id="PF01068">
    <property type="entry name" value="DNA_ligase_A_M"/>
    <property type="match status" value="1"/>
</dbReference>
<evidence type="ECO:0000259" key="21">
    <source>
        <dbReference type="PROSITE" id="PS50172"/>
    </source>
</evidence>
<dbReference type="GO" id="GO:0003910">
    <property type="term" value="F:DNA ligase (ATP) activity"/>
    <property type="evidence" value="ECO:0007669"/>
    <property type="project" value="UniProtKB-EC"/>
</dbReference>
<dbReference type="Pfam" id="PF04679">
    <property type="entry name" value="DNA_ligase_A_C"/>
    <property type="match status" value="1"/>
</dbReference>
<dbReference type="GO" id="GO:0006303">
    <property type="term" value="P:double-strand break repair via nonhomologous end joining"/>
    <property type="evidence" value="ECO:0007669"/>
    <property type="project" value="TreeGrafter"/>
</dbReference>
<dbReference type="EMBL" id="GG745347">
    <property type="protein sequence ID" value="KNE65273.1"/>
    <property type="molecule type" value="Genomic_DNA"/>
</dbReference>
<evidence type="ECO:0000256" key="11">
    <source>
        <dbReference type="ARBA" id="ARBA00022840"/>
    </source>
</evidence>
<comment type="catalytic activity">
    <reaction evidence="18">
        <text>ATP + (deoxyribonucleotide)n-3'-hydroxyl + 5'-phospho-(deoxyribonucleotide)m = (deoxyribonucleotide)n+m + AMP + diphosphate.</text>
        <dbReference type="EC" id="6.5.1.1"/>
    </reaction>
</comment>
<dbReference type="SUPFAM" id="SSF117018">
    <property type="entry name" value="ATP-dependent DNA ligase DNA-binding domain"/>
    <property type="match status" value="1"/>
</dbReference>
<dbReference type="STRING" id="578462.A0A0L0SRT5"/>
<dbReference type="NCBIfam" id="TIGR00574">
    <property type="entry name" value="dnl1"/>
    <property type="match status" value="1"/>
</dbReference>
<dbReference type="GO" id="GO:0006297">
    <property type="term" value="P:nucleotide-excision repair, DNA gap filling"/>
    <property type="evidence" value="ECO:0007669"/>
    <property type="project" value="TreeGrafter"/>
</dbReference>
<dbReference type="SUPFAM" id="SSF56091">
    <property type="entry name" value="DNA ligase/mRNA capping enzyme, catalytic domain"/>
    <property type="match status" value="1"/>
</dbReference>
<keyword evidence="14" id="KW-0234">DNA repair</keyword>
<dbReference type="PROSITE" id="PS50160">
    <property type="entry name" value="DNA_LIGASE_A3"/>
    <property type="match status" value="1"/>
</dbReference>
<evidence type="ECO:0000256" key="8">
    <source>
        <dbReference type="ARBA" id="ARBA00022737"/>
    </source>
</evidence>
<comment type="cofactor">
    <cofactor evidence="1">
        <name>Mg(2+)</name>
        <dbReference type="ChEBI" id="CHEBI:18420"/>
    </cofactor>
</comment>
<keyword evidence="10" id="KW-0227">DNA damage</keyword>
<dbReference type="Gene3D" id="3.30.470.30">
    <property type="entry name" value="DNA ligase/mRNA capping enzyme"/>
    <property type="match status" value="1"/>
</dbReference>
<dbReference type="OrthoDB" id="151490at2759"/>
<evidence type="ECO:0000256" key="19">
    <source>
        <dbReference type="RuleBase" id="RU004196"/>
    </source>
</evidence>
<sequence>MAYPAHNARAAPVAVPPPQPLRWTEFCTDVLEEAHTSRQDRKHLLLRGLLERVHMRRDPAEASAVLRLLLPAQDRARGAYKLKEAALAKCIKDALHLPEASDDARALKNWRAPRAGHAGAGSHGDFAAVAYDVLAPRMPTAVAGASPVLVTEVDAKLDALAAAAATGDVRGKDLVVQWALSVMTPKEIKWWLRVVLKDLKLGMSERTVLKEWHPSALQLFTTSSDLHAVATRLIDRAATLTAHDAALQVMVPFRPMLGFKADRLNLLPEKLARFQSPFWCQEKVDGERLMIHYKDGEYKFYTRNAVDWTSDFMKSWLRHVGPFFDPGVKEFILDGEMVAVDTHTQEVLPFGTLRAAQQTNAMDASTLATHPRYYCFDLLFAQGGSLQHRALADRYLALRQFFHPRVGWFEILPVIECTTPNDVLVQLKAIYEAKGEGLVVKDPASMYLPGERPPCWLKVKTDYSDELAEPMDLAIMGASWGEGKRGNRFSHFLLGLRNPGAGHNGGDTWVSFARVGSGYTIQQLDDLHAAICEEYPNLANGSAAAVAATGSSALTSPANLPPPPWADVMGNSKERPDVYIFPVRGMVLEVIAAELAAAEDFKAGATLRFPRVRRIRKEKDPNEAMSLDDMNDMWTKTQGRLVRAPTAEIFTAKAGAGKGSGKKTAKRTKDRTILSAFHRFDRDASAKPLFDGMTFLVCARDGNKDDPLSAEALCEVVQKFGGKVMAAAPSEPKKRGKAAAAAASAEPDPTQRLDFVLVTDPNSYSASSLRKRAKYDMIRADHLLDCVAAKQWTPPPPDAYLFMTPMTQVRLRAEFDEWGDHYMAPIANDKQFTRLLEYMDRAPAAAVADDDDDDLPPRFAMSFAGIDLDTPWLARYDANVMGREPVIRADRAKKVAQLEGFRARYFNSTGFPGRWFDGMRVYPHMYAVVGDVTTRARGVPSAKLAVAIARLTMYGAEVASDVLSPAASRAVTHVLLEDRASKLPDLQGFKHIVTPEWVARCCEEQTRLPEM</sequence>
<evidence type="ECO:0000256" key="17">
    <source>
        <dbReference type="ARBA" id="ARBA00031942"/>
    </source>
</evidence>
<dbReference type="GO" id="GO:0071897">
    <property type="term" value="P:DNA biosynthetic process"/>
    <property type="evidence" value="ECO:0007669"/>
    <property type="project" value="InterPro"/>
</dbReference>
<evidence type="ECO:0000256" key="5">
    <source>
        <dbReference type="ARBA" id="ARBA00022073"/>
    </source>
</evidence>
<name>A0A0L0SRT5_ALLM3</name>
<dbReference type="InterPro" id="IPR000977">
    <property type="entry name" value="DNA_ligase_ATP-dep"/>
</dbReference>
<dbReference type="InterPro" id="IPR044125">
    <property type="entry name" value="Adenylation_DNA_ligase_IV"/>
</dbReference>
<keyword evidence="11" id="KW-0067">ATP-binding</keyword>
<keyword evidence="13" id="KW-0233">DNA recombination</keyword>
<dbReference type="PROSITE" id="PS50172">
    <property type="entry name" value="BRCT"/>
    <property type="match status" value="2"/>
</dbReference>
<evidence type="ECO:0000256" key="12">
    <source>
        <dbReference type="ARBA" id="ARBA00022842"/>
    </source>
</evidence>
<evidence type="ECO:0000256" key="1">
    <source>
        <dbReference type="ARBA" id="ARBA00001946"/>
    </source>
</evidence>
<protein>
    <recommendedName>
        <fullName evidence="5">DNA ligase 4</fullName>
        <ecNumber evidence="4">6.5.1.1</ecNumber>
    </recommendedName>
    <alternativeName>
        <fullName evidence="17">DNA ligase IV</fullName>
    </alternativeName>
    <alternativeName>
        <fullName evidence="16">Polydeoxyribonucleotide synthase [ATP] 4</fullName>
    </alternativeName>
</protein>
<dbReference type="Gene3D" id="3.40.50.10190">
    <property type="entry name" value="BRCT domain"/>
    <property type="match status" value="2"/>
</dbReference>
<dbReference type="Gene3D" id="2.40.50.140">
    <property type="entry name" value="Nucleic acid-binding proteins"/>
    <property type="match status" value="1"/>
</dbReference>
<dbReference type="InterPro" id="IPR012308">
    <property type="entry name" value="DNA_ligase_ATP-dep_N"/>
</dbReference>
<evidence type="ECO:0000256" key="13">
    <source>
        <dbReference type="ARBA" id="ARBA00023172"/>
    </source>
</evidence>
<dbReference type="InterPro" id="IPR012340">
    <property type="entry name" value="NA-bd_OB-fold"/>
</dbReference>
<dbReference type="PANTHER" id="PTHR45997:SF1">
    <property type="entry name" value="DNA LIGASE 4"/>
    <property type="match status" value="1"/>
</dbReference>
<evidence type="ECO:0000256" key="16">
    <source>
        <dbReference type="ARBA" id="ARBA00030676"/>
    </source>
</evidence>
<dbReference type="GO" id="GO:0046872">
    <property type="term" value="F:metal ion binding"/>
    <property type="evidence" value="ECO:0007669"/>
    <property type="project" value="UniProtKB-KW"/>
</dbReference>
<dbReference type="SUPFAM" id="SSF50249">
    <property type="entry name" value="Nucleic acid-binding proteins"/>
    <property type="match status" value="1"/>
</dbReference>
<dbReference type="Proteomes" id="UP000054350">
    <property type="component" value="Unassembled WGS sequence"/>
</dbReference>
<dbReference type="VEuPathDB" id="FungiDB:AMAG_10917"/>
<evidence type="ECO:0000313" key="22">
    <source>
        <dbReference type="EMBL" id="KNE65273.1"/>
    </source>
</evidence>
<reference evidence="23" key="2">
    <citation type="submission" date="2009-11" db="EMBL/GenBank/DDBJ databases">
        <title>The Genome Sequence of Allomyces macrogynus strain ATCC 38327.</title>
        <authorList>
            <consortium name="The Broad Institute Genome Sequencing Platform"/>
            <person name="Russ C."/>
            <person name="Cuomo C."/>
            <person name="Shea T."/>
            <person name="Young S.K."/>
            <person name="Zeng Q."/>
            <person name="Koehrsen M."/>
            <person name="Haas B."/>
            <person name="Borodovsky M."/>
            <person name="Guigo R."/>
            <person name="Alvarado L."/>
            <person name="Berlin A."/>
            <person name="Borenstein D."/>
            <person name="Chen Z."/>
            <person name="Engels R."/>
            <person name="Freedman E."/>
            <person name="Gellesch M."/>
            <person name="Goldberg J."/>
            <person name="Griggs A."/>
            <person name="Gujja S."/>
            <person name="Heiman D."/>
            <person name="Hepburn T."/>
            <person name="Howarth C."/>
            <person name="Jen D."/>
            <person name="Larson L."/>
            <person name="Lewis B."/>
            <person name="Mehta T."/>
            <person name="Park D."/>
            <person name="Pearson M."/>
            <person name="Roberts A."/>
            <person name="Saif S."/>
            <person name="Shenoy N."/>
            <person name="Sisk P."/>
            <person name="Stolte C."/>
            <person name="Sykes S."/>
            <person name="Walk T."/>
            <person name="White J."/>
            <person name="Yandava C."/>
            <person name="Burger G."/>
            <person name="Gray M.W."/>
            <person name="Holland P.W.H."/>
            <person name="King N."/>
            <person name="Lang F.B.F."/>
            <person name="Roger A.J."/>
            <person name="Ruiz-Trillo I."/>
            <person name="Lander E."/>
            <person name="Nusbaum C."/>
        </authorList>
    </citation>
    <scope>NUCLEOTIDE SEQUENCE [LARGE SCALE GENOMIC DNA]</scope>
    <source>
        <strain evidence="23">ATCC 38327</strain>
    </source>
</reference>
<dbReference type="GO" id="GO:0006310">
    <property type="term" value="P:DNA recombination"/>
    <property type="evidence" value="ECO:0007669"/>
    <property type="project" value="UniProtKB-KW"/>
</dbReference>
<evidence type="ECO:0000256" key="7">
    <source>
        <dbReference type="ARBA" id="ARBA00022723"/>
    </source>
</evidence>
<feature type="domain" description="ATP-dependent DNA ligase family profile" evidence="20">
    <location>
        <begin position="364"/>
        <end position="498"/>
    </location>
</feature>
<evidence type="ECO:0000256" key="9">
    <source>
        <dbReference type="ARBA" id="ARBA00022741"/>
    </source>
</evidence>
<organism evidence="22 23">
    <name type="scientific">Allomyces macrogynus (strain ATCC 38327)</name>
    <name type="common">Allomyces javanicus var. macrogynus</name>
    <dbReference type="NCBI Taxonomy" id="578462"/>
    <lineage>
        <taxon>Eukaryota</taxon>
        <taxon>Fungi</taxon>
        <taxon>Fungi incertae sedis</taxon>
        <taxon>Blastocladiomycota</taxon>
        <taxon>Blastocladiomycetes</taxon>
        <taxon>Blastocladiales</taxon>
        <taxon>Blastocladiaceae</taxon>
        <taxon>Allomyces</taxon>
    </lineage>
</organism>
<evidence type="ECO:0000256" key="15">
    <source>
        <dbReference type="ARBA" id="ARBA00023242"/>
    </source>
</evidence>
<evidence type="ECO:0000256" key="4">
    <source>
        <dbReference type="ARBA" id="ARBA00012727"/>
    </source>
</evidence>
<dbReference type="InterPro" id="IPR012310">
    <property type="entry name" value="DNA_ligase_ATP-dep_cent"/>
</dbReference>
<dbReference type="EC" id="6.5.1.1" evidence="4"/>
<evidence type="ECO:0000313" key="23">
    <source>
        <dbReference type="Proteomes" id="UP000054350"/>
    </source>
</evidence>
<dbReference type="InterPro" id="IPR036420">
    <property type="entry name" value="BRCT_dom_sf"/>
</dbReference>
<evidence type="ECO:0000256" key="3">
    <source>
        <dbReference type="ARBA" id="ARBA00007572"/>
    </source>
</evidence>
<comment type="similarity">
    <text evidence="3 19">Belongs to the ATP-dependent DNA ligase family.</text>
</comment>
<dbReference type="InterPro" id="IPR012309">
    <property type="entry name" value="DNA_ligase_ATP-dep_C"/>
</dbReference>
<evidence type="ECO:0000256" key="10">
    <source>
        <dbReference type="ARBA" id="ARBA00022763"/>
    </source>
</evidence>
<proteinExistence type="inferred from homology"/>
<keyword evidence="9" id="KW-0547">Nucleotide-binding</keyword>
<dbReference type="SUPFAM" id="SSF52113">
    <property type="entry name" value="BRCT domain"/>
    <property type="match status" value="1"/>
</dbReference>
<dbReference type="Pfam" id="PF04675">
    <property type="entry name" value="DNA_ligase_A_N"/>
    <property type="match status" value="1"/>
</dbReference>
<keyword evidence="7" id="KW-0479">Metal-binding</keyword>
<evidence type="ECO:0000256" key="14">
    <source>
        <dbReference type="ARBA" id="ARBA00023204"/>
    </source>
</evidence>
<dbReference type="AlphaFoldDB" id="A0A0L0SRT5"/>
<keyword evidence="23" id="KW-1185">Reference proteome</keyword>
<evidence type="ECO:0000256" key="6">
    <source>
        <dbReference type="ARBA" id="ARBA00022598"/>
    </source>
</evidence>
<dbReference type="GO" id="GO:0032807">
    <property type="term" value="C:DNA ligase IV complex"/>
    <property type="evidence" value="ECO:0007669"/>
    <property type="project" value="TreeGrafter"/>
</dbReference>
<evidence type="ECO:0000256" key="18">
    <source>
        <dbReference type="ARBA" id="ARBA00034003"/>
    </source>
</evidence>
<dbReference type="Gene3D" id="1.10.3260.10">
    <property type="entry name" value="DNA ligase, ATP-dependent, N-terminal domain"/>
    <property type="match status" value="1"/>
</dbReference>
<evidence type="ECO:0000256" key="2">
    <source>
        <dbReference type="ARBA" id="ARBA00004123"/>
    </source>
</evidence>
<dbReference type="eggNOG" id="KOG0966">
    <property type="taxonomic scope" value="Eukaryota"/>
</dbReference>
<dbReference type="InterPro" id="IPR036599">
    <property type="entry name" value="DNA_ligase_N_sf"/>
</dbReference>
<dbReference type="InterPro" id="IPR001357">
    <property type="entry name" value="BRCT_dom"/>
</dbReference>